<keyword evidence="1" id="KW-0175">Coiled coil</keyword>
<dbReference type="SUPFAM" id="SSF52540">
    <property type="entry name" value="P-loop containing nucleoside triphosphate hydrolases"/>
    <property type="match status" value="1"/>
</dbReference>
<feature type="transmembrane region" description="Helical" evidence="2">
    <location>
        <begin position="480"/>
        <end position="506"/>
    </location>
</feature>
<accession>A0A0N9Y1B7</accession>
<evidence type="ECO:0000256" key="1">
    <source>
        <dbReference type="SAM" id="Coils"/>
    </source>
</evidence>
<sequence>MTQPSDPRKVAAGGPARPVKVIVELIDHTSAIAATYDRGDLVERLRVAKVRISDPQIRVVIAGQLKQGKSQLLNSLLNIPVARVGDDESTVLATVVAYGEQPSARLVVARPDGAEPELIEIPPSEVTNDLRRAPQAGGREVLRVEVTAPSPLLKGGLAFVDTPGVGGLGQPHLSATLGLLPDADALLMVSDTSQEFTEPEMTFIRQAVEICPVATIVATKTDLYPHWREIVGANTGHLQRAGISTPIIPVSSVLRSHAIQLNDKELNEESNFPAIVKFLSEKVLTRENDRIRDQVVAEIHSAAEHLLLAVDSELSAFTDPGERERLTAELERRKQEAQDALQQTALWQQVLNDGIADLTADVDHDLRNRFRNITQHAEKVIDSGDPTLHWAEIGSELEEAVATAVGDNFVWAYQRAEALAAEVARTFTEAGLEAVQLPQIDARDMGAGFGEMKSLAKLEAKPIKTGHKVITGMRGSYGGVLMFGMLTSFAGLGMFNPLSLGAGLVLGRKAYKEDMENRMLRVRGEAKTNMRKFIDDVAFVVGKESRDRLKGIQRQLRDHYRGIANQTTRSLNESLQATLAAAKVEENERNNRIRELERQKNILTQVVDHAKNLAGEGNQAPAR</sequence>
<feature type="coiled-coil region" evidence="1">
    <location>
        <begin position="579"/>
        <end position="613"/>
    </location>
</feature>
<name>A0A0N9Y1B7_MYCFO</name>
<dbReference type="InterPro" id="IPR027417">
    <property type="entry name" value="P-loop_NTPase"/>
</dbReference>
<gene>
    <name evidence="4" type="primary">iniA</name>
    <name evidence="4" type="ORF">XA26_06390</name>
</gene>
<keyword evidence="2" id="KW-0472">Membrane</keyword>
<keyword evidence="2" id="KW-1133">Transmembrane helix</keyword>
<dbReference type="InterPro" id="IPR051943">
    <property type="entry name" value="TRAFAC_Dynamin-like_GTPase"/>
</dbReference>
<organism evidence="4 5">
    <name type="scientific">Mycolicibacterium fortuitum</name>
    <name type="common">Mycobacterium fortuitum</name>
    <dbReference type="NCBI Taxonomy" id="1766"/>
    <lineage>
        <taxon>Bacteria</taxon>
        <taxon>Bacillati</taxon>
        <taxon>Actinomycetota</taxon>
        <taxon>Actinomycetes</taxon>
        <taxon>Mycobacteriales</taxon>
        <taxon>Mycobacteriaceae</taxon>
        <taxon>Mycolicibacterium</taxon>
    </lineage>
</organism>
<protein>
    <submittedName>
        <fullName evidence="4">IniA</fullName>
    </submittedName>
</protein>
<dbReference type="Gene3D" id="3.40.50.300">
    <property type="entry name" value="P-loop containing nucleotide triphosphate hydrolases"/>
    <property type="match status" value="1"/>
</dbReference>
<evidence type="ECO:0000313" key="5">
    <source>
        <dbReference type="Proteomes" id="UP000057134"/>
    </source>
</evidence>
<dbReference type="RefSeq" id="WP_054600998.1">
    <property type="nucleotide sequence ID" value="NZ_CP011269.1"/>
</dbReference>
<dbReference type="KEGG" id="mft:XA26_06390"/>
<evidence type="ECO:0000313" key="4">
    <source>
        <dbReference type="EMBL" id="ALI24499.1"/>
    </source>
</evidence>
<keyword evidence="5" id="KW-1185">Reference proteome</keyword>
<dbReference type="Proteomes" id="UP000057134">
    <property type="component" value="Chromosome"/>
</dbReference>
<dbReference type="PANTHER" id="PTHR43681">
    <property type="entry name" value="TRANSMEMBRANE GTPASE FZO"/>
    <property type="match status" value="1"/>
</dbReference>
<dbReference type="STRING" id="1766.XA26_06390"/>
<dbReference type="SMR" id="A0A0N9Y1B7"/>
<dbReference type="InterPro" id="IPR045063">
    <property type="entry name" value="Dynamin_N"/>
</dbReference>
<evidence type="ECO:0000256" key="2">
    <source>
        <dbReference type="SAM" id="Phobius"/>
    </source>
</evidence>
<dbReference type="EMBL" id="CP011269">
    <property type="protein sequence ID" value="ALI24499.1"/>
    <property type="molecule type" value="Genomic_DNA"/>
</dbReference>
<reference evidence="4 5" key="1">
    <citation type="journal article" date="2015" name="MBio">
        <title>Enzymatic Degradation of Phenazines Can Generate Energy and Protect Sensitive Organisms from Toxicity.</title>
        <authorList>
            <person name="Costa K.C."/>
            <person name="Bergkessel M."/>
            <person name="Saunders S."/>
            <person name="Korlach J."/>
            <person name="Newman D.K."/>
        </authorList>
    </citation>
    <scope>NUCLEOTIDE SEQUENCE [LARGE SCALE GENOMIC DNA]</scope>
    <source>
        <strain evidence="4 5">CT6</strain>
    </source>
</reference>
<dbReference type="PANTHER" id="PTHR43681:SF1">
    <property type="entry name" value="SARCALUMENIN"/>
    <property type="match status" value="1"/>
</dbReference>
<dbReference type="Pfam" id="PF00350">
    <property type="entry name" value="Dynamin_N"/>
    <property type="match status" value="1"/>
</dbReference>
<keyword evidence="2" id="KW-0812">Transmembrane</keyword>
<dbReference type="PATRIC" id="fig|1766.6.peg.631"/>
<proteinExistence type="predicted"/>
<evidence type="ECO:0000259" key="3">
    <source>
        <dbReference type="Pfam" id="PF00350"/>
    </source>
</evidence>
<feature type="domain" description="Dynamin N-terminal" evidence="3">
    <location>
        <begin position="59"/>
        <end position="209"/>
    </location>
</feature>
<dbReference type="AlphaFoldDB" id="A0A0N9Y1B7"/>